<dbReference type="GO" id="GO:0016757">
    <property type="term" value="F:glycosyltransferase activity"/>
    <property type="evidence" value="ECO:0007669"/>
    <property type="project" value="UniProtKB-KW"/>
</dbReference>
<protein>
    <submittedName>
        <fullName evidence="4">Glycosyltransferase family 4 protein</fullName>
        <ecNumber evidence="4">2.4.-.-</ecNumber>
    </submittedName>
</protein>
<dbReference type="Pfam" id="PF00534">
    <property type="entry name" value="Glycos_transf_1"/>
    <property type="match status" value="1"/>
</dbReference>
<dbReference type="Proteomes" id="UP001413721">
    <property type="component" value="Unassembled WGS sequence"/>
</dbReference>
<evidence type="ECO:0000313" key="5">
    <source>
        <dbReference type="Proteomes" id="UP001413721"/>
    </source>
</evidence>
<keyword evidence="1 4" id="KW-0328">Glycosyltransferase</keyword>
<evidence type="ECO:0000313" key="4">
    <source>
        <dbReference type="EMBL" id="MEN2989482.1"/>
    </source>
</evidence>
<dbReference type="RefSeq" id="WP_345933052.1">
    <property type="nucleotide sequence ID" value="NZ_JBBKTV010000004.1"/>
</dbReference>
<reference evidence="4 5" key="1">
    <citation type="submission" date="2024-03" db="EMBL/GenBank/DDBJ databases">
        <title>High-quality draft genome sequencing of Tistrella sp. BH-R2-4.</title>
        <authorList>
            <person name="Dong C."/>
        </authorList>
    </citation>
    <scope>NUCLEOTIDE SEQUENCE [LARGE SCALE GENOMIC DNA]</scope>
    <source>
        <strain evidence="4 5">BH-R2-4</strain>
    </source>
</reference>
<sequence>MSLNHLAILTPGFANGEEDTICIPVLQDFILGLRRRRPGLRISIFAQRYPGHHRPYLWHGIPVHPAGGGTARLPVSLAGGLRTLAAMHLAARSDGPIDVVHAFWLGECAALARFYGRLSGARQVVTLMGQEVRHHDRYRRLLGRAGLISVAVSPWQRAQLRETGGPDVDLVIPWGVDPWPVPAVAPVRDIDLLFAGSLTAVKDPLAFVRVAAGVARHHPGLKARMIGDGPLLAGVRDAAMAAGIGDRLELSGALPRPLALDAMARARILLHTAEFESFCMVMVEARARGAVVLSRPVGIAAGLSDPGFVTAADEAGLIAAACRILSEPQPAPSLPCLMERTLDDHLRLYGA</sequence>
<keyword evidence="2 4" id="KW-0808">Transferase</keyword>
<gene>
    <name evidence="4" type="ORF">WG926_14295</name>
</gene>
<feature type="domain" description="Glycosyl transferase family 1" evidence="3">
    <location>
        <begin position="187"/>
        <end position="303"/>
    </location>
</feature>
<dbReference type="SUPFAM" id="SSF53756">
    <property type="entry name" value="UDP-Glycosyltransferase/glycogen phosphorylase"/>
    <property type="match status" value="1"/>
</dbReference>
<organism evidence="4 5">
    <name type="scientific">Tistrella arctica</name>
    <dbReference type="NCBI Taxonomy" id="3133430"/>
    <lineage>
        <taxon>Bacteria</taxon>
        <taxon>Pseudomonadati</taxon>
        <taxon>Pseudomonadota</taxon>
        <taxon>Alphaproteobacteria</taxon>
        <taxon>Geminicoccales</taxon>
        <taxon>Geminicoccaceae</taxon>
        <taxon>Tistrella</taxon>
    </lineage>
</organism>
<name>A0ABU9YKZ6_9PROT</name>
<evidence type="ECO:0000259" key="3">
    <source>
        <dbReference type="Pfam" id="PF00534"/>
    </source>
</evidence>
<dbReference type="InterPro" id="IPR001296">
    <property type="entry name" value="Glyco_trans_1"/>
</dbReference>
<comment type="caution">
    <text evidence="4">The sequence shown here is derived from an EMBL/GenBank/DDBJ whole genome shotgun (WGS) entry which is preliminary data.</text>
</comment>
<keyword evidence="5" id="KW-1185">Reference proteome</keyword>
<dbReference type="PANTHER" id="PTHR12526:SF510">
    <property type="entry name" value="D-INOSITOL 3-PHOSPHATE GLYCOSYLTRANSFERASE"/>
    <property type="match status" value="1"/>
</dbReference>
<accession>A0ABU9YKZ6</accession>
<dbReference type="PANTHER" id="PTHR12526">
    <property type="entry name" value="GLYCOSYLTRANSFERASE"/>
    <property type="match status" value="1"/>
</dbReference>
<evidence type="ECO:0000256" key="1">
    <source>
        <dbReference type="ARBA" id="ARBA00022676"/>
    </source>
</evidence>
<evidence type="ECO:0000256" key="2">
    <source>
        <dbReference type="ARBA" id="ARBA00022679"/>
    </source>
</evidence>
<dbReference type="EC" id="2.4.-.-" evidence="4"/>
<dbReference type="CDD" id="cd03801">
    <property type="entry name" value="GT4_PimA-like"/>
    <property type="match status" value="1"/>
</dbReference>
<proteinExistence type="predicted"/>
<dbReference type="EMBL" id="JBBKTW010000005">
    <property type="protein sequence ID" value="MEN2989482.1"/>
    <property type="molecule type" value="Genomic_DNA"/>
</dbReference>
<dbReference type="Gene3D" id="3.40.50.2000">
    <property type="entry name" value="Glycogen Phosphorylase B"/>
    <property type="match status" value="2"/>
</dbReference>